<dbReference type="RefSeq" id="WP_078395629.1">
    <property type="nucleotide sequence ID" value="NZ_CP016374.1"/>
</dbReference>
<protein>
    <submittedName>
        <fullName evidence="1">Uncharacterized protein</fullName>
    </submittedName>
</protein>
<name>A0AAU8US31_9FLAO</name>
<accession>A0AAU8US31</accession>
<dbReference type="AlphaFoldDB" id="A0AAU8US31"/>
<reference evidence="1 2" key="1">
    <citation type="submission" date="2016-07" db="EMBL/GenBank/DDBJ databases">
        <title>Revisiting the taxonomy of the Elizabethkingia Genus using Whole-Genome Sequencing, Optical Mapping, and MALDI-TOF, along with proposal of three novel Elizabethkingia species: Elizabethkingia bruuniana sp. nov., Elizabethkingia ursingii sp. nov., and Elizabethkingia occulta sp. nov.</title>
        <authorList>
            <person name="Nicholson A.C."/>
        </authorList>
    </citation>
    <scope>NUCLEOTIDE SEQUENCE [LARGE SCALE GENOMIC DNA]</scope>
    <source>
        <strain evidence="1 2">F3201</strain>
    </source>
</reference>
<proteinExistence type="predicted"/>
<gene>
    <name evidence="1" type="ORF">BBD32_05175</name>
</gene>
<evidence type="ECO:0000313" key="2">
    <source>
        <dbReference type="Proteomes" id="UP000190848"/>
    </source>
</evidence>
<evidence type="ECO:0000313" key="1">
    <source>
        <dbReference type="EMBL" id="AQX00891.1"/>
    </source>
</evidence>
<sequence length="137" mass="16501">MRKLIFILIFSVIYNVKAQKTPVYKDVNICGREGMSEVIGFNMKNEKRYISIIKDFEKEFKKINNGYSDYYRVYHFVNWMNPTDLFVSLIPKEIVPEEQKKKKEFRVFGDDRTLEVFYDLKTRKISEPKKRIINPDL</sequence>
<dbReference type="EMBL" id="CP016374">
    <property type="protein sequence ID" value="AQX00891.1"/>
    <property type="molecule type" value="Genomic_DNA"/>
</dbReference>
<organism evidence="1 2">
    <name type="scientific">Elizabethkingia anophelis</name>
    <dbReference type="NCBI Taxonomy" id="1117645"/>
    <lineage>
        <taxon>Bacteria</taxon>
        <taxon>Pseudomonadati</taxon>
        <taxon>Bacteroidota</taxon>
        <taxon>Flavobacteriia</taxon>
        <taxon>Flavobacteriales</taxon>
        <taxon>Weeksellaceae</taxon>
        <taxon>Elizabethkingia</taxon>
    </lineage>
</organism>
<dbReference type="Proteomes" id="UP000190848">
    <property type="component" value="Chromosome"/>
</dbReference>